<name>A0A5C5XNY8_9PLAN</name>
<dbReference type="RefSeq" id="WP_146505896.1">
    <property type="nucleotide sequence ID" value="NZ_SJPG01000001.1"/>
</dbReference>
<evidence type="ECO:0000313" key="15">
    <source>
        <dbReference type="EMBL" id="TWT64161.1"/>
    </source>
</evidence>
<keyword evidence="5 10" id="KW-0547">Nucleotide-binding</keyword>
<dbReference type="Gene3D" id="1.10.730.10">
    <property type="entry name" value="Isoleucyl-tRNA Synthetase, Domain 1"/>
    <property type="match status" value="1"/>
</dbReference>
<comment type="subunit">
    <text evidence="10">Monomer.</text>
</comment>
<evidence type="ECO:0000259" key="13">
    <source>
        <dbReference type="SMART" id="SM00836"/>
    </source>
</evidence>
<evidence type="ECO:0000256" key="7">
    <source>
        <dbReference type="ARBA" id="ARBA00022917"/>
    </source>
</evidence>
<comment type="caution">
    <text evidence="15">The sequence shown here is derived from an EMBL/GenBank/DDBJ whole genome shotgun (WGS) entry which is preliminary data.</text>
</comment>
<comment type="catalytic activity">
    <reaction evidence="9 10">
        <text>tRNA(Arg) + L-arginine + ATP = L-arginyl-tRNA(Arg) + AMP + diphosphate</text>
        <dbReference type="Rhea" id="RHEA:20301"/>
        <dbReference type="Rhea" id="RHEA-COMP:9658"/>
        <dbReference type="Rhea" id="RHEA-COMP:9673"/>
        <dbReference type="ChEBI" id="CHEBI:30616"/>
        <dbReference type="ChEBI" id="CHEBI:32682"/>
        <dbReference type="ChEBI" id="CHEBI:33019"/>
        <dbReference type="ChEBI" id="CHEBI:78442"/>
        <dbReference type="ChEBI" id="CHEBI:78513"/>
        <dbReference type="ChEBI" id="CHEBI:456215"/>
        <dbReference type="EC" id="6.1.1.19"/>
    </reaction>
</comment>
<dbReference type="PROSITE" id="PS00178">
    <property type="entry name" value="AA_TRNA_LIGASE_I"/>
    <property type="match status" value="1"/>
</dbReference>
<dbReference type="Gene3D" id="3.30.1360.70">
    <property type="entry name" value="Arginyl tRNA synthetase N-terminal domain"/>
    <property type="match status" value="1"/>
</dbReference>
<comment type="subcellular location">
    <subcellularLocation>
        <location evidence="1 10">Cytoplasm</location>
    </subcellularLocation>
</comment>
<keyword evidence="7 10" id="KW-0648">Protein biosynthesis</keyword>
<evidence type="ECO:0000256" key="8">
    <source>
        <dbReference type="ARBA" id="ARBA00023146"/>
    </source>
</evidence>
<keyword evidence="4 10" id="KW-0436">Ligase</keyword>
<evidence type="ECO:0000256" key="5">
    <source>
        <dbReference type="ARBA" id="ARBA00022741"/>
    </source>
</evidence>
<dbReference type="NCBIfam" id="TIGR00456">
    <property type="entry name" value="argS"/>
    <property type="match status" value="1"/>
</dbReference>
<dbReference type="Pfam" id="PF03485">
    <property type="entry name" value="Arg_tRNA_synt_N"/>
    <property type="match status" value="1"/>
</dbReference>
<dbReference type="SMART" id="SM01016">
    <property type="entry name" value="Arg_tRNA_synt_N"/>
    <property type="match status" value="1"/>
</dbReference>
<gene>
    <name evidence="10 15" type="primary">argS</name>
    <name evidence="15" type="ORF">Pan54_49220</name>
</gene>
<dbReference type="AlphaFoldDB" id="A0A5C5XNY8"/>
<feature type="domain" description="DALR anticodon binding" evidence="13">
    <location>
        <begin position="534"/>
        <end position="654"/>
    </location>
</feature>
<feature type="short sequence motif" description="'HIGH' region" evidence="10">
    <location>
        <begin position="124"/>
        <end position="134"/>
    </location>
</feature>
<comment type="similarity">
    <text evidence="2 10 11">Belongs to the class-I aminoacyl-tRNA synthetase family.</text>
</comment>
<dbReference type="SMART" id="SM00836">
    <property type="entry name" value="DALR_1"/>
    <property type="match status" value="1"/>
</dbReference>
<dbReference type="Gene3D" id="3.40.50.620">
    <property type="entry name" value="HUPs"/>
    <property type="match status" value="1"/>
</dbReference>
<dbReference type="InterPro" id="IPR036695">
    <property type="entry name" value="Arg-tRNA-synth_N_sf"/>
</dbReference>
<dbReference type="InterPro" id="IPR005148">
    <property type="entry name" value="Arg-tRNA-synth_N"/>
</dbReference>
<keyword evidence="12" id="KW-0175">Coiled coil</keyword>
<dbReference type="InterPro" id="IPR014729">
    <property type="entry name" value="Rossmann-like_a/b/a_fold"/>
</dbReference>
<keyword evidence="3 10" id="KW-0963">Cytoplasm</keyword>
<dbReference type="SUPFAM" id="SSF52374">
    <property type="entry name" value="Nucleotidylyl transferase"/>
    <property type="match status" value="1"/>
</dbReference>
<dbReference type="InterPro" id="IPR008909">
    <property type="entry name" value="DALR_anticod-bd"/>
</dbReference>
<dbReference type="CDD" id="cd07956">
    <property type="entry name" value="Anticodon_Ia_Arg"/>
    <property type="match status" value="1"/>
</dbReference>
<dbReference type="PRINTS" id="PR01038">
    <property type="entry name" value="TRNASYNTHARG"/>
</dbReference>
<dbReference type="Pfam" id="PF05746">
    <property type="entry name" value="DALR_1"/>
    <property type="match status" value="1"/>
</dbReference>
<evidence type="ECO:0000256" key="10">
    <source>
        <dbReference type="HAMAP-Rule" id="MF_00123"/>
    </source>
</evidence>
<dbReference type="EMBL" id="SJPG01000001">
    <property type="protein sequence ID" value="TWT64161.1"/>
    <property type="molecule type" value="Genomic_DNA"/>
</dbReference>
<evidence type="ECO:0000256" key="9">
    <source>
        <dbReference type="ARBA" id="ARBA00049339"/>
    </source>
</evidence>
<dbReference type="GO" id="GO:0005737">
    <property type="term" value="C:cytoplasm"/>
    <property type="evidence" value="ECO:0007669"/>
    <property type="project" value="UniProtKB-SubCell"/>
</dbReference>
<evidence type="ECO:0000256" key="6">
    <source>
        <dbReference type="ARBA" id="ARBA00022840"/>
    </source>
</evidence>
<proteinExistence type="inferred from homology"/>
<evidence type="ECO:0000256" key="3">
    <source>
        <dbReference type="ARBA" id="ARBA00022490"/>
    </source>
</evidence>
<evidence type="ECO:0000313" key="16">
    <source>
        <dbReference type="Proteomes" id="UP000316095"/>
    </source>
</evidence>
<keyword evidence="8 10" id="KW-0030">Aminoacyl-tRNA synthetase</keyword>
<dbReference type="GO" id="GO:0005524">
    <property type="term" value="F:ATP binding"/>
    <property type="evidence" value="ECO:0007669"/>
    <property type="project" value="UniProtKB-UniRule"/>
</dbReference>
<protein>
    <recommendedName>
        <fullName evidence="10">Arginine--tRNA ligase</fullName>
        <ecNumber evidence="10">6.1.1.19</ecNumber>
    </recommendedName>
    <alternativeName>
        <fullName evidence="10">Arginyl-tRNA synthetase</fullName>
        <shortName evidence="10">ArgRS</shortName>
    </alternativeName>
</protein>
<feature type="coiled-coil region" evidence="12">
    <location>
        <begin position="212"/>
        <end position="271"/>
    </location>
</feature>
<evidence type="ECO:0000256" key="1">
    <source>
        <dbReference type="ARBA" id="ARBA00004496"/>
    </source>
</evidence>
<dbReference type="InterPro" id="IPR035684">
    <property type="entry name" value="ArgRS_core"/>
</dbReference>
<evidence type="ECO:0000256" key="11">
    <source>
        <dbReference type="RuleBase" id="RU363038"/>
    </source>
</evidence>
<evidence type="ECO:0000259" key="14">
    <source>
        <dbReference type="SMART" id="SM01016"/>
    </source>
</evidence>
<dbReference type="HAMAP" id="MF_00123">
    <property type="entry name" value="Arg_tRNA_synth"/>
    <property type="match status" value="1"/>
</dbReference>
<dbReference type="PANTHER" id="PTHR11956:SF5">
    <property type="entry name" value="ARGININE--TRNA LIGASE, CYTOPLASMIC"/>
    <property type="match status" value="1"/>
</dbReference>
<accession>A0A5C5XNY8</accession>
<evidence type="ECO:0000256" key="12">
    <source>
        <dbReference type="SAM" id="Coils"/>
    </source>
</evidence>
<dbReference type="FunFam" id="1.10.730.10:FF:000008">
    <property type="entry name" value="Arginine--tRNA ligase"/>
    <property type="match status" value="1"/>
</dbReference>
<dbReference type="Proteomes" id="UP000316095">
    <property type="component" value="Unassembled WGS sequence"/>
</dbReference>
<dbReference type="GO" id="GO:0004814">
    <property type="term" value="F:arginine-tRNA ligase activity"/>
    <property type="evidence" value="ECO:0007669"/>
    <property type="project" value="UniProtKB-UniRule"/>
</dbReference>
<dbReference type="InterPro" id="IPR001412">
    <property type="entry name" value="aa-tRNA-synth_I_CS"/>
</dbReference>
<dbReference type="InterPro" id="IPR009080">
    <property type="entry name" value="tRNAsynth_Ia_anticodon-bd"/>
</dbReference>
<dbReference type="InterPro" id="IPR001278">
    <property type="entry name" value="Arg-tRNA-ligase"/>
</dbReference>
<dbReference type="OrthoDB" id="9805987at2"/>
<keyword evidence="16" id="KW-1185">Reference proteome</keyword>
<evidence type="ECO:0000256" key="4">
    <source>
        <dbReference type="ARBA" id="ARBA00022598"/>
    </source>
</evidence>
<dbReference type="GO" id="GO:0006420">
    <property type="term" value="P:arginyl-tRNA aminoacylation"/>
    <property type="evidence" value="ECO:0007669"/>
    <property type="project" value="UniProtKB-UniRule"/>
</dbReference>
<dbReference type="PANTHER" id="PTHR11956">
    <property type="entry name" value="ARGINYL-TRNA SYNTHETASE"/>
    <property type="match status" value="1"/>
</dbReference>
<dbReference type="Pfam" id="PF00750">
    <property type="entry name" value="tRNA-synt_1d"/>
    <property type="match status" value="2"/>
</dbReference>
<evidence type="ECO:0000256" key="2">
    <source>
        <dbReference type="ARBA" id="ARBA00005594"/>
    </source>
</evidence>
<keyword evidence="6 10" id="KW-0067">ATP-binding</keyword>
<sequence length="654" mass="73793">MNLLEVLRNRFQIVLENKVDDPSRYIAMVLPAQNAQFGDYQANCAMPLSKVLGKPPREIAADMIAEVDVSDLCEPPEIAGPGFINLKLKTDLLEQEFAEVFTSERLGVEAVKSPEKIVIDYSSPNVAKPMHVGHLRSTVIGDALYKILSFLGHDLTSDNHIGDWGTQFGMILYGYRNFVDQEAYEKEPVAELSRLYRLVNKLSEYHTTVETLPGLEWKLSETEQAVNAAEAEFEQDDKQGKKQLKKLRSDLESIRQSVTKAESLIAEIEQDEIYGPLAAAHPNIHTDARLETSKLHAGDAENRKLWDEFLPACLDVMNVIYNRLHINFDYSLGESFYQPQLADVVEELKTKGLAEESQKAMCVFLPDFKAPFIVQKQDGAFTYATTDLATIRYRVEKLEATSILYVVDARQGEHFQMLFGTARRWGYENLNLQHVSFGTVMGQDGKPFKTRSGDTVGLGDLLDEAISRALAIITSNDEAKPNGPELDETERKQIAEIVGLGGIKYADLHHNRESDYIFDWDKMLSMTGDTATYMQYAYARVCGIFRKADVERKDIRQRDDVPIRLAHEAERALGLQLLRFSEALSATAQDLKPNLLTNYLFETANSFSTFYDRCPVAKENDEAVRISRLKLCDVTARTLKQGLNLLGIETSERM</sequence>
<organism evidence="15 16">
    <name type="scientific">Rubinisphaera italica</name>
    <dbReference type="NCBI Taxonomy" id="2527969"/>
    <lineage>
        <taxon>Bacteria</taxon>
        <taxon>Pseudomonadati</taxon>
        <taxon>Planctomycetota</taxon>
        <taxon>Planctomycetia</taxon>
        <taxon>Planctomycetales</taxon>
        <taxon>Planctomycetaceae</taxon>
        <taxon>Rubinisphaera</taxon>
    </lineage>
</organism>
<feature type="domain" description="Arginyl tRNA synthetase N-terminal" evidence="14">
    <location>
        <begin position="1"/>
        <end position="88"/>
    </location>
</feature>
<reference evidence="15 16" key="1">
    <citation type="submission" date="2019-02" db="EMBL/GenBank/DDBJ databases">
        <title>Deep-cultivation of Planctomycetes and their phenomic and genomic characterization uncovers novel biology.</title>
        <authorList>
            <person name="Wiegand S."/>
            <person name="Jogler M."/>
            <person name="Boedeker C."/>
            <person name="Pinto D."/>
            <person name="Vollmers J."/>
            <person name="Rivas-Marin E."/>
            <person name="Kohn T."/>
            <person name="Peeters S.H."/>
            <person name="Heuer A."/>
            <person name="Rast P."/>
            <person name="Oberbeckmann S."/>
            <person name="Bunk B."/>
            <person name="Jeske O."/>
            <person name="Meyerdierks A."/>
            <person name="Storesund J.E."/>
            <person name="Kallscheuer N."/>
            <person name="Luecker S."/>
            <person name="Lage O.M."/>
            <person name="Pohl T."/>
            <person name="Merkel B.J."/>
            <person name="Hornburger P."/>
            <person name="Mueller R.-W."/>
            <person name="Bruemmer F."/>
            <person name="Labrenz M."/>
            <person name="Spormann A.M."/>
            <person name="Op Den Camp H."/>
            <person name="Overmann J."/>
            <person name="Amann R."/>
            <person name="Jetten M.S.M."/>
            <person name="Mascher T."/>
            <person name="Medema M.H."/>
            <person name="Devos D.P."/>
            <person name="Kaster A.-K."/>
            <person name="Ovreas L."/>
            <person name="Rohde M."/>
            <person name="Galperin M.Y."/>
            <person name="Jogler C."/>
        </authorList>
    </citation>
    <scope>NUCLEOTIDE SEQUENCE [LARGE SCALE GENOMIC DNA]</scope>
    <source>
        <strain evidence="15 16">Pan54</strain>
    </source>
</reference>
<dbReference type="SUPFAM" id="SSF47323">
    <property type="entry name" value="Anticodon-binding domain of a subclass of class I aminoacyl-tRNA synthetases"/>
    <property type="match status" value="1"/>
</dbReference>
<dbReference type="SUPFAM" id="SSF55190">
    <property type="entry name" value="Arginyl-tRNA synthetase (ArgRS), N-terminal 'additional' domain"/>
    <property type="match status" value="1"/>
</dbReference>
<dbReference type="EC" id="6.1.1.19" evidence="10"/>